<dbReference type="Proteomes" id="UP001629432">
    <property type="component" value="Unassembled WGS sequence"/>
</dbReference>
<evidence type="ECO:0000313" key="2">
    <source>
        <dbReference type="Proteomes" id="UP001629432"/>
    </source>
</evidence>
<evidence type="ECO:0000313" key="1">
    <source>
        <dbReference type="EMBL" id="MFM0641520.1"/>
    </source>
</evidence>
<comment type="caution">
    <text evidence="1">The sequence shown here is derived from an EMBL/GenBank/DDBJ whole genome shotgun (WGS) entry which is preliminary data.</text>
</comment>
<gene>
    <name evidence="1" type="ORF">PQQ63_32990</name>
</gene>
<proteinExistence type="predicted"/>
<dbReference type="RefSeq" id="WP_408340106.1">
    <property type="nucleotide sequence ID" value="NZ_JAQQCF010000042.1"/>
</dbReference>
<keyword evidence="2" id="KW-1185">Reference proteome</keyword>
<dbReference type="EMBL" id="JAQQCF010000042">
    <property type="protein sequence ID" value="MFM0641520.1"/>
    <property type="molecule type" value="Genomic_DNA"/>
</dbReference>
<sequence>MSGHDGRSAFRDRFRGNRFNERFDGNGELNHTGRFAVEFRNRGDLSYVRHRYNIHENRNPATSSAAAIARITRESACFEANSRFKGRFDDCLAT</sequence>
<protein>
    <submittedName>
        <fullName evidence="1">Uncharacterized protein</fullName>
    </submittedName>
</protein>
<reference evidence="1 2" key="1">
    <citation type="journal article" date="2024" name="Chem. Sci.">
        <title>Discovery of megapolipeptins by genome mining of a Burkholderiales bacteria collection.</title>
        <authorList>
            <person name="Paulo B.S."/>
            <person name="Recchia M.J.J."/>
            <person name="Lee S."/>
            <person name="Fergusson C.H."/>
            <person name="Romanowski S.B."/>
            <person name="Hernandez A."/>
            <person name="Krull N."/>
            <person name="Liu D.Y."/>
            <person name="Cavanagh H."/>
            <person name="Bos A."/>
            <person name="Gray C.A."/>
            <person name="Murphy B.T."/>
            <person name="Linington R.G."/>
            <person name="Eustaquio A.S."/>
        </authorList>
    </citation>
    <scope>NUCLEOTIDE SEQUENCE [LARGE SCALE GENOMIC DNA]</scope>
    <source>
        <strain evidence="1 2">RL17-338-BIC-A</strain>
    </source>
</reference>
<organism evidence="1 2">
    <name type="scientific">Paraburkholderia metrosideri</name>
    <dbReference type="NCBI Taxonomy" id="580937"/>
    <lineage>
        <taxon>Bacteria</taxon>
        <taxon>Pseudomonadati</taxon>
        <taxon>Pseudomonadota</taxon>
        <taxon>Betaproteobacteria</taxon>
        <taxon>Burkholderiales</taxon>
        <taxon>Burkholderiaceae</taxon>
        <taxon>Paraburkholderia</taxon>
    </lineage>
</organism>
<accession>A0ABW9E1W6</accession>
<name>A0ABW9E1W6_9BURK</name>